<feature type="compositionally biased region" description="Basic and acidic residues" evidence="1">
    <location>
        <begin position="91"/>
        <end position="118"/>
    </location>
</feature>
<keyword evidence="4" id="KW-1185">Reference proteome</keyword>
<protein>
    <submittedName>
        <fullName evidence="3">Uncharacterized protein</fullName>
    </submittedName>
</protein>
<sequence length="202" mass="20773">MAMMIAMLKCCIESLAQGTDDQQKLGMINTYQSRYGNTYRRNTYDTDDLTEVWTTNDNNGTDAQWDSSNIEGKGDESDLRLEDGGDSTIGVKDDSKPEADSDTKLDGGDSTSRGENKVSSEAGIDSKFGQPGQDATFSGGSSSVLGGSDHNSTFAGGSHSAFVGGHESSFGGGYDAGNGGVNDLGFGGDSGCGGGDYGGGCD</sequence>
<gene>
    <name evidence="3" type="ORF">V9T40_007599</name>
</gene>
<reference evidence="3 4" key="1">
    <citation type="submission" date="2024-03" db="EMBL/GenBank/DDBJ databases">
        <title>Adaptation during the transition from Ophiocordyceps entomopathogen to insect associate is accompanied by gene loss and intensified selection.</title>
        <authorList>
            <person name="Ward C.M."/>
            <person name="Onetto C.A."/>
            <person name="Borneman A.R."/>
        </authorList>
    </citation>
    <scope>NUCLEOTIDE SEQUENCE [LARGE SCALE GENOMIC DNA]</scope>
    <source>
        <strain evidence="3">AWRI1</strain>
        <tissue evidence="3">Single Adult Female</tissue>
    </source>
</reference>
<keyword evidence="2" id="KW-0732">Signal</keyword>
<dbReference type="EMBL" id="JBBCAQ010000020">
    <property type="protein sequence ID" value="KAK7592847.1"/>
    <property type="molecule type" value="Genomic_DNA"/>
</dbReference>
<feature type="signal peptide" evidence="2">
    <location>
        <begin position="1"/>
        <end position="18"/>
    </location>
</feature>
<dbReference type="Proteomes" id="UP001367676">
    <property type="component" value="Unassembled WGS sequence"/>
</dbReference>
<proteinExistence type="predicted"/>
<comment type="caution">
    <text evidence="3">The sequence shown here is derived from an EMBL/GenBank/DDBJ whole genome shotgun (WGS) entry which is preliminary data.</text>
</comment>
<evidence type="ECO:0000313" key="3">
    <source>
        <dbReference type="EMBL" id="KAK7592847.1"/>
    </source>
</evidence>
<feature type="compositionally biased region" description="Gly residues" evidence="1">
    <location>
        <begin position="170"/>
        <end position="202"/>
    </location>
</feature>
<organism evidence="3 4">
    <name type="scientific">Parthenolecanium corni</name>
    <dbReference type="NCBI Taxonomy" id="536013"/>
    <lineage>
        <taxon>Eukaryota</taxon>
        <taxon>Metazoa</taxon>
        <taxon>Ecdysozoa</taxon>
        <taxon>Arthropoda</taxon>
        <taxon>Hexapoda</taxon>
        <taxon>Insecta</taxon>
        <taxon>Pterygota</taxon>
        <taxon>Neoptera</taxon>
        <taxon>Paraneoptera</taxon>
        <taxon>Hemiptera</taxon>
        <taxon>Sternorrhyncha</taxon>
        <taxon>Coccoidea</taxon>
        <taxon>Coccidae</taxon>
        <taxon>Parthenolecanium</taxon>
    </lineage>
</organism>
<evidence type="ECO:0000313" key="4">
    <source>
        <dbReference type="Proteomes" id="UP001367676"/>
    </source>
</evidence>
<evidence type="ECO:0000256" key="2">
    <source>
        <dbReference type="SAM" id="SignalP"/>
    </source>
</evidence>
<feature type="compositionally biased region" description="Low complexity" evidence="1">
    <location>
        <begin position="138"/>
        <end position="148"/>
    </location>
</feature>
<accession>A0AAN9TJL1</accession>
<feature type="chain" id="PRO_5042989784" evidence="2">
    <location>
        <begin position="19"/>
        <end position="202"/>
    </location>
</feature>
<feature type="compositionally biased region" description="Polar residues" evidence="1">
    <location>
        <begin position="55"/>
        <end position="70"/>
    </location>
</feature>
<feature type="region of interest" description="Disordered" evidence="1">
    <location>
        <begin position="55"/>
        <end position="202"/>
    </location>
</feature>
<dbReference type="AlphaFoldDB" id="A0AAN9TJL1"/>
<feature type="compositionally biased region" description="Basic and acidic residues" evidence="1">
    <location>
        <begin position="72"/>
        <end position="83"/>
    </location>
</feature>
<name>A0AAN9TJL1_9HEMI</name>
<evidence type="ECO:0000256" key="1">
    <source>
        <dbReference type="SAM" id="MobiDB-lite"/>
    </source>
</evidence>